<sequence length="63" mass="7249">MIVKNTIEFVEQKKYLEDKGNIDDQLQNLQNINQAIAHKTSKRVIPNSNNKSKSNSKKLSLNH</sequence>
<keyword evidence="3" id="KW-1185">Reference proteome</keyword>
<proteinExistence type="predicted"/>
<protein>
    <submittedName>
        <fullName evidence="2">Uncharacterized protein</fullName>
    </submittedName>
</protein>
<evidence type="ECO:0000256" key="1">
    <source>
        <dbReference type="SAM" id="MobiDB-lite"/>
    </source>
</evidence>
<dbReference type="Proteomes" id="UP000022910">
    <property type="component" value="Unassembled WGS sequence"/>
</dbReference>
<comment type="caution">
    <text evidence="2">The sequence shown here is derived from an EMBL/GenBank/DDBJ whole genome shotgun (WGS) entry which is preliminary data.</text>
</comment>
<accession>A0A015IMH0</accession>
<dbReference type="EMBL" id="JEMT01026862">
    <property type="protein sequence ID" value="EXX58412.1"/>
    <property type="molecule type" value="Genomic_DNA"/>
</dbReference>
<dbReference type="AlphaFoldDB" id="A0A015IMH0"/>
<dbReference type="HOGENOM" id="CLU_2887000_0_0_1"/>
<name>A0A015IMH0_RHIIW</name>
<evidence type="ECO:0000313" key="3">
    <source>
        <dbReference type="Proteomes" id="UP000022910"/>
    </source>
</evidence>
<evidence type="ECO:0000313" key="2">
    <source>
        <dbReference type="EMBL" id="EXX58412.1"/>
    </source>
</evidence>
<feature type="compositionally biased region" description="Low complexity" evidence="1">
    <location>
        <begin position="47"/>
        <end position="63"/>
    </location>
</feature>
<feature type="region of interest" description="Disordered" evidence="1">
    <location>
        <begin position="38"/>
        <end position="63"/>
    </location>
</feature>
<organism evidence="2 3">
    <name type="scientific">Rhizophagus irregularis (strain DAOM 197198w)</name>
    <name type="common">Glomus intraradices</name>
    <dbReference type="NCBI Taxonomy" id="1432141"/>
    <lineage>
        <taxon>Eukaryota</taxon>
        <taxon>Fungi</taxon>
        <taxon>Fungi incertae sedis</taxon>
        <taxon>Mucoromycota</taxon>
        <taxon>Glomeromycotina</taxon>
        <taxon>Glomeromycetes</taxon>
        <taxon>Glomerales</taxon>
        <taxon>Glomeraceae</taxon>
        <taxon>Rhizophagus</taxon>
    </lineage>
</organism>
<gene>
    <name evidence="2" type="ORF">RirG_198250</name>
</gene>
<reference evidence="2 3" key="1">
    <citation type="submission" date="2014-02" db="EMBL/GenBank/DDBJ databases">
        <title>Single nucleus genome sequencing reveals high similarity among nuclei of an endomycorrhizal fungus.</title>
        <authorList>
            <person name="Lin K."/>
            <person name="Geurts R."/>
            <person name="Zhang Z."/>
            <person name="Limpens E."/>
            <person name="Saunders D.G."/>
            <person name="Mu D."/>
            <person name="Pang E."/>
            <person name="Cao H."/>
            <person name="Cha H."/>
            <person name="Lin T."/>
            <person name="Zhou Q."/>
            <person name="Shang Y."/>
            <person name="Li Y."/>
            <person name="Ivanov S."/>
            <person name="Sharma T."/>
            <person name="Velzen R.V."/>
            <person name="Ruijter N.D."/>
            <person name="Aanen D.K."/>
            <person name="Win J."/>
            <person name="Kamoun S."/>
            <person name="Bisseling T."/>
            <person name="Huang S."/>
        </authorList>
    </citation>
    <scope>NUCLEOTIDE SEQUENCE [LARGE SCALE GENOMIC DNA]</scope>
    <source>
        <strain evidence="3">DAOM197198w</strain>
    </source>
</reference>